<feature type="domain" description="ABC transmembrane type-1" evidence="7">
    <location>
        <begin position="77"/>
        <end position="292"/>
    </location>
</feature>
<feature type="transmembrane region" description="Helical" evidence="6">
    <location>
        <begin position="150"/>
        <end position="169"/>
    </location>
</feature>
<dbReference type="InterPro" id="IPR000515">
    <property type="entry name" value="MetI-like"/>
</dbReference>
<dbReference type="CDD" id="cd06261">
    <property type="entry name" value="TM_PBP2"/>
    <property type="match status" value="1"/>
</dbReference>
<gene>
    <name evidence="8" type="ORF">ABE41_003525</name>
</gene>
<proteinExistence type="predicted"/>
<evidence type="ECO:0000256" key="4">
    <source>
        <dbReference type="ARBA" id="ARBA00022989"/>
    </source>
</evidence>
<dbReference type="InterPro" id="IPR035906">
    <property type="entry name" value="MetI-like_sf"/>
</dbReference>
<dbReference type="SUPFAM" id="SSF161098">
    <property type="entry name" value="MetI-like"/>
    <property type="match status" value="1"/>
</dbReference>
<dbReference type="OrthoDB" id="2155652at2"/>
<dbReference type="GO" id="GO:0055085">
    <property type="term" value="P:transmembrane transport"/>
    <property type="evidence" value="ECO:0007669"/>
    <property type="project" value="InterPro"/>
</dbReference>
<keyword evidence="3 6" id="KW-0812">Transmembrane</keyword>
<comment type="subcellular location">
    <subcellularLocation>
        <location evidence="1">Membrane</location>
        <topology evidence="1">Multi-pass membrane protein</topology>
    </subcellularLocation>
</comment>
<dbReference type="Proteomes" id="UP000077412">
    <property type="component" value="Chromosome"/>
</dbReference>
<accession>A0A1B1Z0Q2</accession>
<keyword evidence="9" id="KW-1185">Reference proteome</keyword>
<feature type="transmembrane region" description="Helical" evidence="6">
    <location>
        <begin position="273"/>
        <end position="299"/>
    </location>
</feature>
<dbReference type="Gene3D" id="1.10.3720.10">
    <property type="entry name" value="MetI-like"/>
    <property type="match status" value="1"/>
</dbReference>
<feature type="transmembrane region" description="Helical" evidence="6">
    <location>
        <begin position="79"/>
        <end position="105"/>
    </location>
</feature>
<dbReference type="EMBL" id="CP016761">
    <property type="protein sequence ID" value="ANX11062.1"/>
    <property type="molecule type" value="Genomic_DNA"/>
</dbReference>
<feature type="transmembrane region" description="Helical" evidence="6">
    <location>
        <begin position="7"/>
        <end position="29"/>
    </location>
</feature>
<name>A0A1B1Z0Q2_9BACL</name>
<protein>
    <recommendedName>
        <fullName evidence="7">ABC transmembrane type-1 domain-containing protein</fullName>
    </recommendedName>
</protein>
<keyword evidence="5 6" id="KW-0472">Membrane</keyword>
<dbReference type="PANTHER" id="PTHR43839:SF3">
    <property type="entry name" value="OLIGOPEPTIDE ABC TRANSPORTER, PERMEASE PROTEIN"/>
    <property type="match status" value="1"/>
</dbReference>
<dbReference type="PROSITE" id="PS50928">
    <property type="entry name" value="ABC_TM1"/>
    <property type="match status" value="1"/>
</dbReference>
<reference evidence="8 9" key="1">
    <citation type="submission" date="2016-08" db="EMBL/GenBank/DDBJ databases">
        <title>Complete genome sequence of Fictibacillus arsenicus G25-54, a strain with toxicity to nematodes and a potential arsenic-resistance activity.</title>
        <authorList>
            <person name="Zheng Z."/>
        </authorList>
    </citation>
    <scope>NUCLEOTIDE SEQUENCE [LARGE SCALE GENOMIC DNA]</scope>
    <source>
        <strain evidence="8 9">G25-54</strain>
    </source>
</reference>
<dbReference type="AlphaFoldDB" id="A0A1B1Z0Q2"/>
<evidence type="ECO:0000313" key="8">
    <source>
        <dbReference type="EMBL" id="ANX11062.1"/>
    </source>
</evidence>
<evidence type="ECO:0000256" key="5">
    <source>
        <dbReference type="ARBA" id="ARBA00023136"/>
    </source>
</evidence>
<dbReference type="PANTHER" id="PTHR43839">
    <property type="entry name" value="OPPC IN A BINDING PROTEIN-DEPENDENT TRANSPORT SYSTEM"/>
    <property type="match status" value="1"/>
</dbReference>
<dbReference type="GO" id="GO:0016020">
    <property type="term" value="C:membrane"/>
    <property type="evidence" value="ECO:0007669"/>
    <property type="project" value="UniProtKB-SubCell"/>
</dbReference>
<evidence type="ECO:0000259" key="7">
    <source>
        <dbReference type="PROSITE" id="PS50928"/>
    </source>
</evidence>
<feature type="transmembrane region" description="Helical" evidence="6">
    <location>
        <begin position="117"/>
        <end position="144"/>
    </location>
</feature>
<dbReference type="KEGG" id="far:ABE41_003525"/>
<organism evidence="8 9">
    <name type="scientific">Fictibacillus arsenicus</name>
    <dbReference type="NCBI Taxonomy" id="255247"/>
    <lineage>
        <taxon>Bacteria</taxon>
        <taxon>Bacillati</taxon>
        <taxon>Bacillota</taxon>
        <taxon>Bacilli</taxon>
        <taxon>Bacillales</taxon>
        <taxon>Fictibacillaceae</taxon>
        <taxon>Fictibacillus</taxon>
    </lineage>
</organism>
<evidence type="ECO:0000256" key="3">
    <source>
        <dbReference type="ARBA" id="ARBA00022692"/>
    </source>
</evidence>
<evidence type="ECO:0000256" key="1">
    <source>
        <dbReference type="ARBA" id="ARBA00004141"/>
    </source>
</evidence>
<evidence type="ECO:0000256" key="6">
    <source>
        <dbReference type="SAM" id="Phobius"/>
    </source>
</evidence>
<sequence length="340" mass="37716">MKYVKQPYFLCGFLILLTILIGSFILSAIKEPSTPSQILYDDSGNIIDKAPFKPNDKYPLGSDQDGNNYLHVLVEGAKYTLGLVILVTLGRMLLSVIGAFILLAVPDFFKKVLSHLYNIFYFAPLSIFAYLLIAPVLIVFSWSYSDLTQFTVTMIVLICLTLPILSLQIANEISILAKEEYIQNAHLLGGGMVHIFYRHILPCLSPKLLLLTVQQAGQTLSIIAHLAFLKIFIGGFHEITYTATGPSNTEITYMRTFSDSHEWGGLIVQNWPAYYAAPVLVIAPVCCFVICIIAINLMVSGIARADQNSYKKIKRTKTLIVPEAESPSFVPLKDRGVNAS</sequence>
<evidence type="ECO:0000256" key="2">
    <source>
        <dbReference type="ARBA" id="ARBA00022448"/>
    </source>
</evidence>
<keyword evidence="4 6" id="KW-1133">Transmembrane helix</keyword>
<dbReference type="STRING" id="255247.ABE41_003525"/>
<dbReference type="RefSeq" id="WP_066286556.1">
    <property type="nucleotide sequence ID" value="NZ_CP016761.1"/>
</dbReference>
<keyword evidence="2" id="KW-0813">Transport</keyword>
<evidence type="ECO:0000313" key="9">
    <source>
        <dbReference type="Proteomes" id="UP000077412"/>
    </source>
</evidence>